<dbReference type="Proteomes" id="UP000291343">
    <property type="component" value="Unassembled WGS sequence"/>
</dbReference>
<dbReference type="GO" id="GO:0005634">
    <property type="term" value="C:nucleus"/>
    <property type="evidence" value="ECO:0007669"/>
    <property type="project" value="UniProtKB-SubCell"/>
</dbReference>
<dbReference type="Gene3D" id="3.40.50.150">
    <property type="entry name" value="Vaccinia Virus protein VP39"/>
    <property type="match status" value="1"/>
</dbReference>
<comment type="subcellular location">
    <subcellularLocation>
        <location evidence="2">Cytoplasm</location>
    </subcellularLocation>
    <subcellularLocation>
        <location evidence="1">Nucleus</location>
    </subcellularLocation>
</comment>
<gene>
    <name evidence="9" type="ORF">LSTR_LSTR004746</name>
</gene>
<dbReference type="GO" id="GO:0005737">
    <property type="term" value="C:cytoplasm"/>
    <property type="evidence" value="ECO:0007669"/>
    <property type="project" value="UniProtKB-SubCell"/>
</dbReference>
<proteinExistence type="predicted"/>
<dbReference type="FunCoup" id="A0A482XJK6">
    <property type="interactions" value="1657"/>
</dbReference>
<dbReference type="OrthoDB" id="413520at2759"/>
<keyword evidence="7" id="KW-0808">Transferase</keyword>
<evidence type="ECO:0000256" key="4">
    <source>
        <dbReference type="ARBA" id="ARBA00020594"/>
    </source>
</evidence>
<evidence type="ECO:0000256" key="7">
    <source>
        <dbReference type="ARBA" id="ARBA00022679"/>
    </source>
</evidence>
<evidence type="ECO:0000313" key="9">
    <source>
        <dbReference type="EMBL" id="RZF46033.1"/>
    </source>
</evidence>
<reference evidence="9 10" key="1">
    <citation type="journal article" date="2017" name="Gigascience">
        <title>Genome sequence of the small brown planthopper, Laodelphax striatellus.</title>
        <authorList>
            <person name="Zhu J."/>
            <person name="Jiang F."/>
            <person name="Wang X."/>
            <person name="Yang P."/>
            <person name="Bao Y."/>
            <person name="Zhao W."/>
            <person name="Wang W."/>
            <person name="Lu H."/>
            <person name="Wang Q."/>
            <person name="Cui N."/>
            <person name="Li J."/>
            <person name="Chen X."/>
            <person name="Luo L."/>
            <person name="Yu J."/>
            <person name="Kang L."/>
            <person name="Cui F."/>
        </authorList>
    </citation>
    <scope>NUCLEOTIDE SEQUENCE [LARGE SCALE GENOMIC DNA]</scope>
    <source>
        <strain evidence="9">Lst14</strain>
    </source>
</reference>
<dbReference type="SMR" id="A0A482XJK6"/>
<name>A0A482XJK6_LAOST</name>
<accession>A0A482XJK6</accession>
<keyword evidence="8" id="KW-0539">Nucleus</keyword>
<keyword evidence="10" id="KW-1185">Reference proteome</keyword>
<organism evidence="9 10">
    <name type="scientific">Laodelphax striatellus</name>
    <name type="common">Small brown planthopper</name>
    <name type="synonym">Delphax striatella</name>
    <dbReference type="NCBI Taxonomy" id="195883"/>
    <lineage>
        <taxon>Eukaryota</taxon>
        <taxon>Metazoa</taxon>
        <taxon>Ecdysozoa</taxon>
        <taxon>Arthropoda</taxon>
        <taxon>Hexapoda</taxon>
        <taxon>Insecta</taxon>
        <taxon>Pterygota</taxon>
        <taxon>Neoptera</taxon>
        <taxon>Paraneoptera</taxon>
        <taxon>Hemiptera</taxon>
        <taxon>Auchenorrhyncha</taxon>
        <taxon>Fulgoroidea</taxon>
        <taxon>Delphacidae</taxon>
        <taxon>Criomorphinae</taxon>
        <taxon>Laodelphax</taxon>
    </lineage>
</organism>
<keyword evidence="5" id="KW-0963">Cytoplasm</keyword>
<evidence type="ECO:0000313" key="10">
    <source>
        <dbReference type="Proteomes" id="UP000291343"/>
    </source>
</evidence>
<dbReference type="STRING" id="195883.A0A482XJK6"/>
<dbReference type="GO" id="GO:0032259">
    <property type="term" value="P:methylation"/>
    <property type="evidence" value="ECO:0007669"/>
    <property type="project" value="UniProtKB-KW"/>
</dbReference>
<evidence type="ECO:0000256" key="3">
    <source>
        <dbReference type="ARBA" id="ARBA00011914"/>
    </source>
</evidence>
<evidence type="ECO:0000256" key="1">
    <source>
        <dbReference type="ARBA" id="ARBA00004123"/>
    </source>
</evidence>
<dbReference type="InterPro" id="IPR025800">
    <property type="entry name" value="CaM-Lys-N-MeTrfase"/>
</dbReference>
<protein>
    <recommendedName>
        <fullName evidence="4">Calmodulin-lysine N-methyltransferase</fullName>
        <ecNumber evidence="3">2.1.1.60</ecNumber>
    </recommendedName>
</protein>
<sequence>MQQQEQQQSGGSSSSSHAMARRRWRMLARALHRSRQQENVDMISVRRISSFGLLTLKPLTRRPGDDNDDAWFEYSADVNGQQFMVFVRHLVQEITPVDLMGFNNTGNVCVWPSEEVLAYYVLCNREFFHGKMVLELGGGMTCLAGLLIAKFTHASFVRLTDGNTASVENVARIVKRNDLQDSPRVDCCTLEWGQKTQSQPLFDVILAADCLFFDDARKDLVATMSAAIKHDGEALVTAPRRGTTLQKFIVEAEKCGFVCTTLHYYNHQVWQRHLQLSSDTPDYDEDIHYPLLIHLIKKQPD</sequence>
<dbReference type="PANTHER" id="PTHR13539">
    <property type="entry name" value="CALMODULIN-LYSINE N-METHYLTRANSFERASE"/>
    <property type="match status" value="1"/>
</dbReference>
<dbReference type="AlphaFoldDB" id="A0A482XJK6"/>
<dbReference type="SUPFAM" id="SSF53335">
    <property type="entry name" value="S-adenosyl-L-methionine-dependent methyltransferases"/>
    <property type="match status" value="1"/>
</dbReference>
<dbReference type="GO" id="GO:0018025">
    <property type="term" value="F:calmodulin-lysine N-methyltransferase activity"/>
    <property type="evidence" value="ECO:0007669"/>
    <property type="project" value="UniProtKB-EC"/>
</dbReference>
<dbReference type="PANTHER" id="PTHR13539:SF3">
    <property type="entry name" value="CALMODULIN-LYSINE N-METHYLTRANSFERASE"/>
    <property type="match status" value="1"/>
</dbReference>
<dbReference type="InterPro" id="IPR029063">
    <property type="entry name" value="SAM-dependent_MTases_sf"/>
</dbReference>
<dbReference type="EC" id="2.1.1.60" evidence="3"/>
<keyword evidence="6" id="KW-0489">Methyltransferase</keyword>
<evidence type="ECO:0000256" key="6">
    <source>
        <dbReference type="ARBA" id="ARBA00022603"/>
    </source>
</evidence>
<dbReference type="EMBL" id="QKKF02007188">
    <property type="protein sequence ID" value="RZF46033.1"/>
    <property type="molecule type" value="Genomic_DNA"/>
</dbReference>
<evidence type="ECO:0000256" key="8">
    <source>
        <dbReference type="ARBA" id="ARBA00023242"/>
    </source>
</evidence>
<evidence type="ECO:0000256" key="5">
    <source>
        <dbReference type="ARBA" id="ARBA00022490"/>
    </source>
</evidence>
<dbReference type="InterPro" id="IPR019410">
    <property type="entry name" value="Methyltransf_16"/>
</dbReference>
<dbReference type="InParanoid" id="A0A482XJK6"/>
<dbReference type="Pfam" id="PF10294">
    <property type="entry name" value="Methyltransf_16"/>
    <property type="match status" value="1"/>
</dbReference>
<comment type="caution">
    <text evidence="9">The sequence shown here is derived from an EMBL/GenBank/DDBJ whole genome shotgun (WGS) entry which is preliminary data.</text>
</comment>
<evidence type="ECO:0000256" key="2">
    <source>
        <dbReference type="ARBA" id="ARBA00004496"/>
    </source>
</evidence>